<feature type="region of interest" description="Disordered" evidence="6">
    <location>
        <begin position="140"/>
        <end position="164"/>
    </location>
</feature>
<keyword evidence="5" id="KW-0449">Lipoprotein</keyword>
<evidence type="ECO:0000313" key="8">
    <source>
        <dbReference type="EMBL" id="OXA52875.1"/>
    </source>
</evidence>
<dbReference type="SUPFAM" id="SSF50729">
    <property type="entry name" value="PH domain-like"/>
    <property type="match status" value="1"/>
</dbReference>
<comment type="subcellular location">
    <subcellularLocation>
        <location evidence="1">Membrane</location>
    </subcellularLocation>
</comment>
<dbReference type="AlphaFoldDB" id="A0A226E5A1"/>
<dbReference type="GO" id="GO:0005737">
    <property type="term" value="C:cytoplasm"/>
    <property type="evidence" value="ECO:0007669"/>
    <property type="project" value="TreeGrafter"/>
</dbReference>
<dbReference type="GO" id="GO:0005104">
    <property type="term" value="F:fibroblast growth factor receptor binding"/>
    <property type="evidence" value="ECO:0007669"/>
    <property type="project" value="TreeGrafter"/>
</dbReference>
<dbReference type="InterPro" id="IPR011993">
    <property type="entry name" value="PH-like_dom_sf"/>
</dbReference>
<accession>A0A226E5A1</accession>
<keyword evidence="9" id="KW-1185">Reference proteome</keyword>
<dbReference type="Gene3D" id="2.30.29.30">
    <property type="entry name" value="Pleckstrin-homology domain (PH domain)/Phosphotyrosine-binding domain (PTB)"/>
    <property type="match status" value="1"/>
</dbReference>
<proteinExistence type="predicted"/>
<feature type="compositionally biased region" description="Polar residues" evidence="6">
    <location>
        <begin position="181"/>
        <end position="201"/>
    </location>
</feature>
<dbReference type="InterPro" id="IPR002404">
    <property type="entry name" value="IRS_PTB"/>
</dbReference>
<keyword evidence="2" id="KW-0597">Phosphoprotein</keyword>
<evidence type="ECO:0000256" key="5">
    <source>
        <dbReference type="ARBA" id="ARBA00023288"/>
    </source>
</evidence>
<evidence type="ECO:0000259" key="7">
    <source>
        <dbReference type="PROSITE" id="PS51064"/>
    </source>
</evidence>
<feature type="compositionally biased region" description="Low complexity" evidence="6">
    <location>
        <begin position="202"/>
        <end position="214"/>
    </location>
</feature>
<evidence type="ECO:0000256" key="1">
    <source>
        <dbReference type="ARBA" id="ARBA00004370"/>
    </source>
</evidence>
<feature type="compositionally biased region" description="Polar residues" evidence="6">
    <location>
        <begin position="252"/>
        <end position="262"/>
    </location>
</feature>
<keyword evidence="4" id="KW-0472">Membrane</keyword>
<organism evidence="8 9">
    <name type="scientific">Folsomia candida</name>
    <name type="common">Springtail</name>
    <dbReference type="NCBI Taxonomy" id="158441"/>
    <lineage>
        <taxon>Eukaryota</taxon>
        <taxon>Metazoa</taxon>
        <taxon>Ecdysozoa</taxon>
        <taxon>Arthropoda</taxon>
        <taxon>Hexapoda</taxon>
        <taxon>Collembola</taxon>
        <taxon>Entomobryomorpha</taxon>
        <taxon>Isotomoidea</taxon>
        <taxon>Isotomidae</taxon>
        <taxon>Proisotominae</taxon>
        <taxon>Folsomia</taxon>
    </lineage>
</organism>
<evidence type="ECO:0000256" key="6">
    <source>
        <dbReference type="SAM" id="MobiDB-lite"/>
    </source>
</evidence>
<evidence type="ECO:0000256" key="2">
    <source>
        <dbReference type="ARBA" id="ARBA00022553"/>
    </source>
</evidence>
<sequence length="505" mass="54335">MKENETSFQSNFLRRTKLALQNSENVMGCIGSKLAVVRNRGLSGSRRSSLRRQNVFPVLNVDDMGRQISPGKLEVTETDLVLHVRGKPSLTWPLRCLRRYGYDNDLFSFESGRRCPTGAGIFAFRCNRAQSLFNLLQSKIQGNPGTTPNTVPSTPITPTCSNNPSTPVSSTFVYVNLAENSSNRQTSNNAPDVTQVAPNSQAVPPSTSSSSCSASGGGGSVAPGTSSFPSSQSQKMLNNNCHPLYMNVEGLPTSSSSSQQHHNAPAARASSIPYQIPTQNKSQYSVMNHERRMSGQFGASNSSSSGNTINPTNNDSSLLYTNVVCSPNRDKVLSAHYGSSPFEPAEINYAELDLKTDNCSSSSTNPLHHHLSSGKGRFFLGGNKENGKPMATLNDSKFRLKLGSRSSPIRTIGDPLPLHHHPSSLLPHQRNLISGGRGGGGIVLCDGVGDSTPANNGELGYATIDFDRTAALSVVTRSKINLECYTSGYVEDHPTRKTRHNSTAL</sequence>
<dbReference type="STRING" id="158441.A0A226E5A1"/>
<feature type="region of interest" description="Disordered" evidence="6">
    <location>
        <begin position="181"/>
        <end position="275"/>
    </location>
</feature>
<feature type="domain" description="IRS-type PTB" evidence="7">
    <location>
        <begin position="48"/>
        <end position="150"/>
    </location>
</feature>
<dbReference type="GO" id="GO:0005068">
    <property type="term" value="F:transmembrane receptor protein tyrosine kinase adaptor activity"/>
    <property type="evidence" value="ECO:0007669"/>
    <property type="project" value="TreeGrafter"/>
</dbReference>
<evidence type="ECO:0000256" key="4">
    <source>
        <dbReference type="ARBA" id="ARBA00023136"/>
    </source>
</evidence>
<comment type="caution">
    <text evidence="8">The sequence shown here is derived from an EMBL/GenBank/DDBJ whole genome shotgun (WGS) entry which is preliminary data.</text>
</comment>
<dbReference type="GO" id="GO:0016020">
    <property type="term" value="C:membrane"/>
    <property type="evidence" value="ECO:0007669"/>
    <property type="project" value="UniProtKB-SubCell"/>
</dbReference>
<evidence type="ECO:0000313" key="9">
    <source>
        <dbReference type="Proteomes" id="UP000198287"/>
    </source>
</evidence>
<name>A0A226E5A1_FOLCA</name>
<keyword evidence="3" id="KW-0519">Myristate</keyword>
<dbReference type="CDD" id="cd01202">
    <property type="entry name" value="PTB_FRS2"/>
    <property type="match status" value="1"/>
</dbReference>
<keyword evidence="8" id="KW-0675">Receptor</keyword>
<reference evidence="8 9" key="1">
    <citation type="submission" date="2015-12" db="EMBL/GenBank/DDBJ databases">
        <title>The genome of Folsomia candida.</title>
        <authorList>
            <person name="Faddeeva A."/>
            <person name="Derks M.F."/>
            <person name="Anvar Y."/>
            <person name="Smit S."/>
            <person name="Van Straalen N."/>
            <person name="Roelofs D."/>
        </authorList>
    </citation>
    <scope>NUCLEOTIDE SEQUENCE [LARGE SCALE GENOMIC DNA]</scope>
    <source>
        <strain evidence="8 9">VU population</strain>
        <tissue evidence="8">Whole body</tissue>
    </source>
</reference>
<dbReference type="SMART" id="SM01244">
    <property type="entry name" value="IRS"/>
    <property type="match status" value="1"/>
</dbReference>
<evidence type="ECO:0000256" key="3">
    <source>
        <dbReference type="ARBA" id="ARBA00022707"/>
    </source>
</evidence>
<dbReference type="EMBL" id="LNIX01000006">
    <property type="protein sequence ID" value="OXA52875.1"/>
    <property type="molecule type" value="Genomic_DNA"/>
</dbReference>
<dbReference type="InterPro" id="IPR050996">
    <property type="entry name" value="Docking_Protein_DOK"/>
</dbReference>
<dbReference type="Pfam" id="PF02174">
    <property type="entry name" value="IRS"/>
    <property type="match status" value="1"/>
</dbReference>
<dbReference type="Proteomes" id="UP000198287">
    <property type="component" value="Unassembled WGS sequence"/>
</dbReference>
<dbReference type="PROSITE" id="PS51064">
    <property type="entry name" value="IRS_PTB"/>
    <property type="match status" value="1"/>
</dbReference>
<protein>
    <submittedName>
        <fullName evidence="8">Fibroblast growth factor receptor substrate 2</fullName>
    </submittedName>
</protein>
<dbReference type="InterPro" id="IPR038742">
    <property type="entry name" value="FRS2_PTB"/>
</dbReference>
<dbReference type="GO" id="GO:0008543">
    <property type="term" value="P:fibroblast growth factor receptor signaling pathway"/>
    <property type="evidence" value="ECO:0007669"/>
    <property type="project" value="TreeGrafter"/>
</dbReference>
<dbReference type="OrthoDB" id="6279276at2759"/>
<feature type="compositionally biased region" description="Polar residues" evidence="6">
    <location>
        <begin position="228"/>
        <end position="241"/>
    </location>
</feature>
<dbReference type="OMA" id="EPAEINY"/>
<gene>
    <name evidence="8" type="ORF">Fcan01_12440</name>
</gene>
<dbReference type="SMART" id="SM00310">
    <property type="entry name" value="PTBI"/>
    <property type="match status" value="1"/>
</dbReference>
<dbReference type="PANTHER" id="PTHR21258">
    <property type="entry name" value="DOCKING PROTEIN RELATED"/>
    <property type="match status" value="1"/>
</dbReference>
<dbReference type="PANTHER" id="PTHR21258:SF55">
    <property type="entry name" value="FI23523P1"/>
    <property type="match status" value="1"/>
</dbReference>